<gene>
    <name evidence="2" type="ORF">R1sor_016048</name>
</gene>
<evidence type="ECO:0000313" key="2">
    <source>
        <dbReference type="EMBL" id="KAL3689739.1"/>
    </source>
</evidence>
<reference evidence="2 3" key="1">
    <citation type="submission" date="2024-09" db="EMBL/GenBank/DDBJ databases">
        <title>Chromosome-scale assembly of Riccia sorocarpa.</title>
        <authorList>
            <person name="Paukszto L."/>
        </authorList>
    </citation>
    <scope>NUCLEOTIDE SEQUENCE [LARGE SCALE GENOMIC DNA]</scope>
    <source>
        <strain evidence="2">LP-2024</strain>
        <tissue evidence="2">Aerial parts of the thallus</tissue>
    </source>
</reference>
<feature type="region of interest" description="Disordered" evidence="1">
    <location>
        <begin position="187"/>
        <end position="309"/>
    </location>
</feature>
<sequence>MPPPPPPPGSSVRTFGGYITVDERRFWESYLLEERMLDPRFQVGLITAEKRKEFLETVALPEHVQDEQVFQKKVKYLISTYLYAKDQKHYRGRRHEIEAIAAYNKIALHQGAPLYDKENIANNNKQWCRLAARFVTQVEGDLDERLRTGEMPPSNYDAREQASSNEAQENFNETVQMNVAIERSLQDQRAPTGLPAVAQRPGATSGSESWADRQELAKALQESRAMFAARHGRPPEAPVVIRNPEEIERERKQREQAEAREKRKEPTKSPPVKKRKKKLPPAPGGSSRPSDVARSPSPLRQPDVPMGTDDQQADQVLEDLDLFTAEDFEVSALQEPLLEGSVGAQLNLEPAAGDTQLGSQTQDVPEDLDLFTEEGFFRSIEQEPLNESVQRRLYVGPQSAVSLAEGLLDQVIAADDEIRNSPDVQNYLDLVNVSPTVQGQALLEVPALGEVGEEDWVDVTRKSIQATAEEFRHSQNPGRGFEGQGGGEGSPGEAISDWSPGQLLRWSPGSWSSGGSPGGGEPGGGGGPSSPDGGVDDDDDVNILNFVDMYERIALDHPDVLVYIRWPPKLERFNYWVMYKWPDFYTCVRWPRFIPDELPDVNLLDEYLIGVY</sequence>
<feature type="region of interest" description="Disordered" evidence="1">
    <location>
        <begin position="469"/>
        <end position="538"/>
    </location>
</feature>
<protein>
    <submittedName>
        <fullName evidence="2">Uncharacterized protein</fullName>
    </submittedName>
</protein>
<dbReference type="AlphaFoldDB" id="A0ABD3HHX5"/>
<name>A0ABD3HHX5_9MARC</name>
<feature type="compositionally biased region" description="Gly residues" evidence="1">
    <location>
        <begin position="515"/>
        <end position="528"/>
    </location>
</feature>
<evidence type="ECO:0000313" key="3">
    <source>
        <dbReference type="Proteomes" id="UP001633002"/>
    </source>
</evidence>
<organism evidence="2 3">
    <name type="scientific">Riccia sorocarpa</name>
    <dbReference type="NCBI Taxonomy" id="122646"/>
    <lineage>
        <taxon>Eukaryota</taxon>
        <taxon>Viridiplantae</taxon>
        <taxon>Streptophyta</taxon>
        <taxon>Embryophyta</taxon>
        <taxon>Marchantiophyta</taxon>
        <taxon>Marchantiopsida</taxon>
        <taxon>Marchantiidae</taxon>
        <taxon>Marchantiales</taxon>
        <taxon>Ricciaceae</taxon>
        <taxon>Riccia</taxon>
    </lineage>
</organism>
<proteinExistence type="predicted"/>
<comment type="caution">
    <text evidence="2">The sequence shown here is derived from an EMBL/GenBank/DDBJ whole genome shotgun (WGS) entry which is preliminary data.</text>
</comment>
<feature type="compositionally biased region" description="Gly residues" evidence="1">
    <location>
        <begin position="480"/>
        <end position="490"/>
    </location>
</feature>
<keyword evidence="3" id="KW-1185">Reference proteome</keyword>
<feature type="region of interest" description="Disordered" evidence="1">
    <location>
        <begin position="143"/>
        <end position="166"/>
    </location>
</feature>
<accession>A0ABD3HHX5</accession>
<feature type="compositionally biased region" description="Basic and acidic residues" evidence="1">
    <location>
        <begin position="243"/>
        <end position="267"/>
    </location>
</feature>
<dbReference type="Proteomes" id="UP001633002">
    <property type="component" value="Unassembled WGS sequence"/>
</dbReference>
<dbReference type="EMBL" id="JBJQOH010000004">
    <property type="protein sequence ID" value="KAL3689739.1"/>
    <property type="molecule type" value="Genomic_DNA"/>
</dbReference>
<evidence type="ECO:0000256" key="1">
    <source>
        <dbReference type="SAM" id="MobiDB-lite"/>
    </source>
</evidence>